<dbReference type="CDD" id="cd04301">
    <property type="entry name" value="NAT_SF"/>
    <property type="match status" value="1"/>
</dbReference>
<evidence type="ECO:0000259" key="1">
    <source>
        <dbReference type="PROSITE" id="PS51186"/>
    </source>
</evidence>
<reference evidence="2" key="2">
    <citation type="journal article" date="2021" name="PeerJ">
        <title>Extensive microbial diversity within the chicken gut microbiome revealed by metagenomics and culture.</title>
        <authorList>
            <person name="Gilroy R."/>
            <person name="Ravi A."/>
            <person name="Getino M."/>
            <person name="Pursley I."/>
            <person name="Horton D.L."/>
            <person name="Alikhan N.F."/>
            <person name="Baker D."/>
            <person name="Gharbi K."/>
            <person name="Hall N."/>
            <person name="Watson M."/>
            <person name="Adriaenssens E.M."/>
            <person name="Foster-Nyarko E."/>
            <person name="Jarju S."/>
            <person name="Secka A."/>
            <person name="Antonio M."/>
            <person name="Oren A."/>
            <person name="Chaudhuri R.R."/>
            <person name="La Ragione R."/>
            <person name="Hildebrand F."/>
            <person name="Pallen M.J."/>
        </authorList>
    </citation>
    <scope>NUCLEOTIDE SEQUENCE</scope>
    <source>
        <strain evidence="2">ChiSjej3B21-11622</strain>
    </source>
</reference>
<dbReference type="InterPro" id="IPR016181">
    <property type="entry name" value="Acyl_CoA_acyltransferase"/>
</dbReference>
<dbReference type="Proteomes" id="UP000886886">
    <property type="component" value="Unassembled WGS sequence"/>
</dbReference>
<dbReference type="GO" id="GO:0034069">
    <property type="term" value="F:aminoglycoside N-acetyltransferase activity"/>
    <property type="evidence" value="ECO:0007669"/>
    <property type="project" value="TreeGrafter"/>
</dbReference>
<sequence length="341" mass="38809">MRLLEPKEAARTRKLYEEAFPEDSREFVDYYYEEVAARNRIYAAEQDGEIRSMVHLNPYLVSIGGKEREIDYLVAVATAEKFRHQGLMGSLLGKAMERMQTEGKAFTFLMPAKEEIYRPFGFHFISGQNRGELIPGDYLGMEGMDCHPATMADLPDLAWIAERLLGKQGGTYTVHSEAYFERLLKEQQCQEGDVAVFTKDGMIQGWCFTAWDGAVPEVREIVVEEAAKPYVLPTLAKAFRYDKKVRLYGCPDGVGKQEKRPLMMGRLLNLAAYVELVGDTMPENTAFTLTDHLLPENSGTYRKSEGRLVRIQEEANIPILSVEEFMDRYPLPAPVFFNEVV</sequence>
<dbReference type="PANTHER" id="PTHR37817">
    <property type="entry name" value="N-ACETYLTRANSFERASE EIS"/>
    <property type="match status" value="1"/>
</dbReference>
<organism evidence="2 3">
    <name type="scientific">Candidatus Limivivens merdigallinarum</name>
    <dbReference type="NCBI Taxonomy" id="2840859"/>
    <lineage>
        <taxon>Bacteria</taxon>
        <taxon>Bacillati</taxon>
        <taxon>Bacillota</taxon>
        <taxon>Clostridia</taxon>
        <taxon>Lachnospirales</taxon>
        <taxon>Lachnospiraceae</taxon>
        <taxon>Lachnospiraceae incertae sedis</taxon>
        <taxon>Candidatus Limivivens</taxon>
    </lineage>
</organism>
<gene>
    <name evidence="2" type="ORF">IAB26_13265</name>
</gene>
<dbReference type="InterPro" id="IPR000182">
    <property type="entry name" value="GNAT_dom"/>
</dbReference>
<evidence type="ECO:0000313" key="3">
    <source>
        <dbReference type="Proteomes" id="UP000886886"/>
    </source>
</evidence>
<dbReference type="SUPFAM" id="SSF55729">
    <property type="entry name" value="Acyl-CoA N-acyltransferases (Nat)"/>
    <property type="match status" value="1"/>
</dbReference>
<reference evidence="2" key="1">
    <citation type="submission" date="2020-10" db="EMBL/GenBank/DDBJ databases">
        <authorList>
            <person name="Gilroy R."/>
        </authorList>
    </citation>
    <scope>NUCLEOTIDE SEQUENCE</scope>
    <source>
        <strain evidence="2">ChiSjej3B21-11622</strain>
    </source>
</reference>
<dbReference type="Gene3D" id="3.40.630.30">
    <property type="match status" value="1"/>
</dbReference>
<dbReference type="PANTHER" id="PTHR37817:SF1">
    <property type="entry name" value="N-ACETYLTRANSFERASE EIS"/>
    <property type="match status" value="1"/>
</dbReference>
<protein>
    <submittedName>
        <fullName evidence="2">GNAT family N-acetyltransferase</fullName>
    </submittedName>
</protein>
<evidence type="ECO:0000313" key="2">
    <source>
        <dbReference type="EMBL" id="HIQ97514.1"/>
    </source>
</evidence>
<dbReference type="PROSITE" id="PS51186">
    <property type="entry name" value="GNAT"/>
    <property type="match status" value="1"/>
</dbReference>
<comment type="caution">
    <text evidence="2">The sequence shown here is derived from an EMBL/GenBank/DDBJ whole genome shotgun (WGS) entry which is preliminary data.</text>
</comment>
<proteinExistence type="predicted"/>
<accession>A0A9D0ZXD2</accession>
<dbReference type="EMBL" id="DVFT01000197">
    <property type="protein sequence ID" value="HIQ97514.1"/>
    <property type="molecule type" value="Genomic_DNA"/>
</dbReference>
<dbReference type="InterPro" id="IPR051554">
    <property type="entry name" value="Acetyltransferase_Eis"/>
</dbReference>
<dbReference type="AlphaFoldDB" id="A0A9D0ZXD2"/>
<dbReference type="GO" id="GO:0030649">
    <property type="term" value="P:aminoglycoside antibiotic catabolic process"/>
    <property type="evidence" value="ECO:0007669"/>
    <property type="project" value="TreeGrafter"/>
</dbReference>
<dbReference type="Pfam" id="PF13527">
    <property type="entry name" value="Acetyltransf_9"/>
    <property type="match status" value="1"/>
</dbReference>
<name>A0A9D0ZXD2_9FIRM</name>
<feature type="domain" description="N-acetyltransferase" evidence="1">
    <location>
        <begin position="1"/>
        <end position="145"/>
    </location>
</feature>